<proteinExistence type="predicted"/>
<keyword evidence="2" id="KW-1185">Reference proteome</keyword>
<dbReference type="Proteomes" id="UP000054097">
    <property type="component" value="Unassembled WGS sequence"/>
</dbReference>
<sequence length="54" mass="5859">MEGCLGSKAVFRAIETSRGLGFSHRAPLESMDDSVQQAILLLARHVSTAIETRT</sequence>
<protein>
    <submittedName>
        <fullName evidence="1">Uncharacterized protein</fullName>
    </submittedName>
</protein>
<dbReference type="EMBL" id="KN824278">
    <property type="protein sequence ID" value="KIM33451.1"/>
    <property type="molecule type" value="Genomic_DNA"/>
</dbReference>
<accession>A0A0C3BPR5</accession>
<reference evidence="2" key="2">
    <citation type="submission" date="2015-01" db="EMBL/GenBank/DDBJ databases">
        <title>Evolutionary Origins and Diversification of the Mycorrhizal Mutualists.</title>
        <authorList>
            <consortium name="DOE Joint Genome Institute"/>
            <consortium name="Mycorrhizal Genomics Consortium"/>
            <person name="Kohler A."/>
            <person name="Kuo A."/>
            <person name="Nagy L.G."/>
            <person name="Floudas D."/>
            <person name="Copeland A."/>
            <person name="Barry K.W."/>
            <person name="Cichocki N."/>
            <person name="Veneault-Fourrey C."/>
            <person name="LaButti K."/>
            <person name="Lindquist E.A."/>
            <person name="Lipzen A."/>
            <person name="Lundell T."/>
            <person name="Morin E."/>
            <person name="Murat C."/>
            <person name="Riley R."/>
            <person name="Ohm R."/>
            <person name="Sun H."/>
            <person name="Tunlid A."/>
            <person name="Henrissat B."/>
            <person name="Grigoriev I.V."/>
            <person name="Hibbett D.S."/>
            <person name="Martin F."/>
        </authorList>
    </citation>
    <scope>NUCLEOTIDE SEQUENCE [LARGE SCALE GENOMIC DNA]</scope>
    <source>
        <strain evidence="2">MAFF 305830</strain>
    </source>
</reference>
<evidence type="ECO:0000313" key="1">
    <source>
        <dbReference type="EMBL" id="KIM33451.1"/>
    </source>
</evidence>
<reference evidence="1 2" key="1">
    <citation type="submission" date="2014-04" db="EMBL/GenBank/DDBJ databases">
        <authorList>
            <consortium name="DOE Joint Genome Institute"/>
            <person name="Kuo A."/>
            <person name="Zuccaro A."/>
            <person name="Kohler A."/>
            <person name="Nagy L.G."/>
            <person name="Floudas D."/>
            <person name="Copeland A."/>
            <person name="Barry K.W."/>
            <person name="Cichocki N."/>
            <person name="Veneault-Fourrey C."/>
            <person name="LaButti K."/>
            <person name="Lindquist E.A."/>
            <person name="Lipzen A."/>
            <person name="Lundell T."/>
            <person name="Morin E."/>
            <person name="Murat C."/>
            <person name="Sun H."/>
            <person name="Tunlid A."/>
            <person name="Henrissat B."/>
            <person name="Grigoriev I.V."/>
            <person name="Hibbett D.S."/>
            <person name="Martin F."/>
            <person name="Nordberg H.P."/>
            <person name="Cantor M.N."/>
            <person name="Hua S.X."/>
        </authorList>
    </citation>
    <scope>NUCLEOTIDE SEQUENCE [LARGE SCALE GENOMIC DNA]</scope>
    <source>
        <strain evidence="1 2">MAFF 305830</strain>
    </source>
</reference>
<evidence type="ECO:0000313" key="2">
    <source>
        <dbReference type="Proteomes" id="UP000054097"/>
    </source>
</evidence>
<gene>
    <name evidence="1" type="ORF">M408DRAFT_326165</name>
</gene>
<dbReference type="AlphaFoldDB" id="A0A0C3BPR5"/>
<organism evidence="1 2">
    <name type="scientific">Serendipita vermifera MAFF 305830</name>
    <dbReference type="NCBI Taxonomy" id="933852"/>
    <lineage>
        <taxon>Eukaryota</taxon>
        <taxon>Fungi</taxon>
        <taxon>Dikarya</taxon>
        <taxon>Basidiomycota</taxon>
        <taxon>Agaricomycotina</taxon>
        <taxon>Agaricomycetes</taxon>
        <taxon>Sebacinales</taxon>
        <taxon>Serendipitaceae</taxon>
        <taxon>Serendipita</taxon>
    </lineage>
</organism>
<name>A0A0C3BPR5_SERVB</name>
<dbReference type="HOGENOM" id="CLU_3051885_0_0_1"/>